<reference evidence="8 9" key="1">
    <citation type="submission" date="2016-05" db="EMBL/GenBank/DDBJ databases">
        <title>A degradative enzymes factory behind the ericoid mycorrhizal symbiosis.</title>
        <authorList>
            <consortium name="DOE Joint Genome Institute"/>
            <person name="Martino E."/>
            <person name="Morin E."/>
            <person name="Grelet G."/>
            <person name="Kuo A."/>
            <person name="Kohler A."/>
            <person name="Daghino S."/>
            <person name="Barry K."/>
            <person name="Choi C."/>
            <person name="Cichocki N."/>
            <person name="Clum A."/>
            <person name="Copeland A."/>
            <person name="Hainaut M."/>
            <person name="Haridas S."/>
            <person name="Labutti K."/>
            <person name="Lindquist E."/>
            <person name="Lipzen A."/>
            <person name="Khouja H.-R."/>
            <person name="Murat C."/>
            <person name="Ohm R."/>
            <person name="Olson A."/>
            <person name="Spatafora J."/>
            <person name="Veneault-Fourrey C."/>
            <person name="Henrissat B."/>
            <person name="Grigoriev I."/>
            <person name="Martin F."/>
            <person name="Perotto S."/>
        </authorList>
    </citation>
    <scope>NUCLEOTIDE SEQUENCE [LARGE SCALE GENOMIC DNA]</scope>
    <source>
        <strain evidence="8 9">UAMH 7357</strain>
    </source>
</reference>
<evidence type="ECO:0000256" key="2">
    <source>
        <dbReference type="ARBA" id="ARBA00022692"/>
    </source>
</evidence>
<evidence type="ECO:0000256" key="6">
    <source>
        <dbReference type="SAM" id="Phobius"/>
    </source>
</evidence>
<dbReference type="Pfam" id="PF20684">
    <property type="entry name" value="Fung_rhodopsin"/>
    <property type="match status" value="1"/>
</dbReference>
<evidence type="ECO:0000256" key="3">
    <source>
        <dbReference type="ARBA" id="ARBA00022989"/>
    </source>
</evidence>
<comment type="subcellular location">
    <subcellularLocation>
        <location evidence="1">Membrane</location>
        <topology evidence="1">Multi-pass membrane protein</topology>
    </subcellularLocation>
</comment>
<accession>A0A2J6QQN8</accession>
<protein>
    <recommendedName>
        <fullName evidence="7">Rhodopsin domain-containing protein</fullName>
    </recommendedName>
</protein>
<dbReference type="GO" id="GO:0016020">
    <property type="term" value="C:membrane"/>
    <property type="evidence" value="ECO:0007669"/>
    <property type="project" value="UniProtKB-SubCell"/>
</dbReference>
<name>A0A2J6QQN8_9HELO</name>
<comment type="similarity">
    <text evidence="5">Belongs to the SAT4 family.</text>
</comment>
<feature type="domain" description="Rhodopsin" evidence="7">
    <location>
        <begin position="2"/>
        <end position="167"/>
    </location>
</feature>
<dbReference type="InterPro" id="IPR049326">
    <property type="entry name" value="Rhodopsin_dom_fungi"/>
</dbReference>
<dbReference type="Proteomes" id="UP000235672">
    <property type="component" value="Unassembled WGS sequence"/>
</dbReference>
<keyword evidence="9" id="KW-1185">Reference proteome</keyword>
<keyword evidence="4 6" id="KW-0472">Membrane</keyword>
<dbReference type="PANTHER" id="PTHR33048:SF64">
    <property type="entry name" value="INTEGRAL MEMBRANE PROTEIN"/>
    <property type="match status" value="1"/>
</dbReference>
<feature type="transmembrane region" description="Helical" evidence="6">
    <location>
        <begin position="6"/>
        <end position="22"/>
    </location>
</feature>
<feature type="transmembrane region" description="Helical" evidence="6">
    <location>
        <begin position="29"/>
        <end position="52"/>
    </location>
</feature>
<feature type="transmembrane region" description="Helical" evidence="6">
    <location>
        <begin position="142"/>
        <end position="166"/>
    </location>
</feature>
<evidence type="ECO:0000259" key="7">
    <source>
        <dbReference type="Pfam" id="PF20684"/>
    </source>
</evidence>
<evidence type="ECO:0000313" key="9">
    <source>
        <dbReference type="Proteomes" id="UP000235672"/>
    </source>
</evidence>
<dbReference type="EMBL" id="KZ613464">
    <property type="protein sequence ID" value="PMD28573.1"/>
    <property type="molecule type" value="Genomic_DNA"/>
</dbReference>
<evidence type="ECO:0000256" key="1">
    <source>
        <dbReference type="ARBA" id="ARBA00004141"/>
    </source>
</evidence>
<sequence length="275" mass="30809">MSYIYAILGFKLSILVIFLNMATDRLHRFPIGGIAITCSIFHFCFFVVQLHLCNPVAKQWDPTITTGTCLPAMPLYTAMAVITIIYSKLLVPIPLLLYSVFPPRKNLLIGLIYVLSIFVTLIQIIRLLSITHQTSQIDTSTLIIWSLIGVSLGITAASLISFAPLFKSFLSSEIDTFRLSLKIDHAKMAVKRAGKDSPTWQKVVMSLGYGELKRQGRESKNESGLESRSGYRMDAWNTEGGEWSAEDPNFEMGFIKTTEVIISREGSMWEEPKST</sequence>
<keyword evidence="3 6" id="KW-1133">Transmembrane helix</keyword>
<dbReference type="InterPro" id="IPR052337">
    <property type="entry name" value="SAT4-like"/>
</dbReference>
<dbReference type="AlphaFoldDB" id="A0A2J6QQN8"/>
<organism evidence="8 9">
    <name type="scientific">Hyaloscypha hepaticicola</name>
    <dbReference type="NCBI Taxonomy" id="2082293"/>
    <lineage>
        <taxon>Eukaryota</taxon>
        <taxon>Fungi</taxon>
        <taxon>Dikarya</taxon>
        <taxon>Ascomycota</taxon>
        <taxon>Pezizomycotina</taxon>
        <taxon>Leotiomycetes</taxon>
        <taxon>Helotiales</taxon>
        <taxon>Hyaloscyphaceae</taxon>
        <taxon>Hyaloscypha</taxon>
    </lineage>
</organism>
<evidence type="ECO:0000256" key="5">
    <source>
        <dbReference type="ARBA" id="ARBA00038359"/>
    </source>
</evidence>
<dbReference type="OrthoDB" id="10017208at2759"/>
<gene>
    <name evidence="8" type="ORF">NA56DRAFT_560020</name>
</gene>
<dbReference type="PANTHER" id="PTHR33048">
    <property type="entry name" value="PTH11-LIKE INTEGRAL MEMBRANE PROTEIN (AFU_ORTHOLOGUE AFUA_5G11245)"/>
    <property type="match status" value="1"/>
</dbReference>
<evidence type="ECO:0000313" key="8">
    <source>
        <dbReference type="EMBL" id="PMD28573.1"/>
    </source>
</evidence>
<keyword evidence="2 6" id="KW-0812">Transmembrane</keyword>
<feature type="transmembrane region" description="Helical" evidence="6">
    <location>
        <begin position="72"/>
        <end position="100"/>
    </location>
</feature>
<feature type="transmembrane region" description="Helical" evidence="6">
    <location>
        <begin position="107"/>
        <end position="130"/>
    </location>
</feature>
<evidence type="ECO:0000256" key="4">
    <source>
        <dbReference type="ARBA" id="ARBA00023136"/>
    </source>
</evidence>
<proteinExistence type="inferred from homology"/>